<organism evidence="1 2">
    <name type="scientific">Shinella sumterensis</name>
    <dbReference type="NCBI Taxonomy" id="1967501"/>
    <lineage>
        <taxon>Bacteria</taxon>
        <taxon>Pseudomonadati</taxon>
        <taxon>Pseudomonadota</taxon>
        <taxon>Alphaproteobacteria</taxon>
        <taxon>Hyphomicrobiales</taxon>
        <taxon>Rhizobiaceae</taxon>
        <taxon>Shinella</taxon>
    </lineage>
</organism>
<gene>
    <name evidence="1" type="ORF">Q9313_26140</name>
</gene>
<sequence>MNHHKFLLSAPYDDVDVETEGPTFAIAIGQALPNLSRRLGNSRTILGARPFQDGSKDFYGFELDINPDEVTPDLLINRYGARQPVPAPSDPDVYETMGSIEGLLRYAAQDLIDDERWHGLIRERALEYRQAVSDVLVYDPKAKIDMLGNLDELFAGRDWSPFFSPALLVHPVVQIGQVDIVEKTDDEILLRFEYWNGDDHGRELEFADSKNGRHHVRRSRYSALRAFDPAFSGWQLPAVHDALQEALDTGRHTDLSDTNWAVGLSASEADLEPA</sequence>
<keyword evidence="1" id="KW-0614">Plasmid</keyword>
<protein>
    <submittedName>
        <fullName evidence="1">Uncharacterized protein</fullName>
    </submittedName>
</protein>
<geneLocation type="plasmid" evidence="1 2">
    <name>unnamed3</name>
</geneLocation>
<dbReference type="EMBL" id="CP132305">
    <property type="protein sequence ID" value="WLS00854.1"/>
    <property type="molecule type" value="Genomic_DNA"/>
</dbReference>
<evidence type="ECO:0000313" key="2">
    <source>
        <dbReference type="Proteomes" id="UP001234585"/>
    </source>
</evidence>
<keyword evidence="2" id="KW-1185">Reference proteome</keyword>
<name>A0AA50CRR9_9HYPH</name>
<proteinExistence type="predicted"/>
<evidence type="ECO:0000313" key="1">
    <source>
        <dbReference type="EMBL" id="WLS00854.1"/>
    </source>
</evidence>
<accession>A0AA50CRR9</accession>
<reference evidence="1 2" key="1">
    <citation type="submission" date="2023-08" db="EMBL/GenBank/DDBJ databases">
        <title>Pathogen: clinical or host-associated sample.</title>
        <authorList>
            <person name="Hergert J."/>
            <person name="Casey R."/>
            <person name="Wagner J."/>
            <person name="Young E.L."/>
            <person name="Oakeson K.F."/>
        </authorList>
    </citation>
    <scope>NUCLEOTIDE SEQUENCE [LARGE SCALE GENOMIC DNA]</scope>
    <source>
        <strain evidence="1 2">1760953</strain>
        <plasmid evidence="1 2">unnamed3</plasmid>
    </source>
</reference>
<dbReference type="RefSeq" id="WP_306040842.1">
    <property type="nucleotide sequence ID" value="NZ_CP132305.1"/>
</dbReference>
<dbReference type="AlphaFoldDB" id="A0AA50CRR9"/>
<dbReference type="Proteomes" id="UP001234585">
    <property type="component" value="Plasmid unnamed3"/>
</dbReference>